<dbReference type="Gene3D" id="1.25.40.470">
    <property type="match status" value="2"/>
</dbReference>
<evidence type="ECO:0000313" key="8">
    <source>
        <dbReference type="WBParaSite" id="jg17644"/>
    </source>
</evidence>
<protein>
    <recommendedName>
        <fullName evidence="6">IFT80/172/WDR35 TPR domain-containing protein</fullName>
    </recommendedName>
</protein>
<dbReference type="Gene3D" id="1.25.40.10">
    <property type="entry name" value="Tetratricopeptide repeat domain"/>
    <property type="match status" value="1"/>
</dbReference>
<evidence type="ECO:0000313" key="7">
    <source>
        <dbReference type="Proteomes" id="UP000887574"/>
    </source>
</evidence>
<dbReference type="PANTHER" id="PTHR15722">
    <property type="entry name" value="IFT140/172-RELATED"/>
    <property type="match status" value="1"/>
</dbReference>
<evidence type="ECO:0000256" key="1">
    <source>
        <dbReference type="ARBA" id="ARBA00004138"/>
    </source>
</evidence>
<dbReference type="GO" id="GO:0036064">
    <property type="term" value="C:ciliary basal body"/>
    <property type="evidence" value="ECO:0007669"/>
    <property type="project" value="TreeGrafter"/>
</dbReference>
<evidence type="ECO:0000259" key="6">
    <source>
        <dbReference type="Pfam" id="PF23387"/>
    </source>
</evidence>
<accession>A0A915D9T4</accession>
<dbReference type="GO" id="GO:0030992">
    <property type="term" value="C:intraciliary transport particle B"/>
    <property type="evidence" value="ECO:0007669"/>
    <property type="project" value="TreeGrafter"/>
</dbReference>
<reference evidence="8" key="1">
    <citation type="submission" date="2022-11" db="UniProtKB">
        <authorList>
            <consortium name="WormBaseParasite"/>
        </authorList>
    </citation>
    <scope>IDENTIFICATION</scope>
</reference>
<keyword evidence="5" id="KW-0966">Cell projection</keyword>
<comment type="subcellular location">
    <subcellularLocation>
        <location evidence="1">Cell projection</location>
        <location evidence="1">Cilium</location>
    </subcellularLocation>
</comment>
<dbReference type="Proteomes" id="UP000887574">
    <property type="component" value="Unplaced"/>
</dbReference>
<keyword evidence="4" id="KW-0969">Cilium</keyword>
<name>A0A915D9T4_9BILA</name>
<dbReference type="GO" id="GO:0005930">
    <property type="term" value="C:axoneme"/>
    <property type="evidence" value="ECO:0007669"/>
    <property type="project" value="TreeGrafter"/>
</dbReference>
<organism evidence="7 8">
    <name type="scientific">Ditylenchus dipsaci</name>
    <dbReference type="NCBI Taxonomy" id="166011"/>
    <lineage>
        <taxon>Eukaryota</taxon>
        <taxon>Metazoa</taxon>
        <taxon>Ecdysozoa</taxon>
        <taxon>Nematoda</taxon>
        <taxon>Chromadorea</taxon>
        <taxon>Rhabditida</taxon>
        <taxon>Tylenchina</taxon>
        <taxon>Tylenchomorpha</taxon>
        <taxon>Sphaerularioidea</taxon>
        <taxon>Anguinidae</taxon>
        <taxon>Anguininae</taxon>
        <taxon>Ditylenchus</taxon>
    </lineage>
</organism>
<feature type="domain" description="IFT80/172/WDR35 TPR" evidence="6">
    <location>
        <begin position="1"/>
        <end position="127"/>
    </location>
</feature>
<dbReference type="InterPro" id="IPR056157">
    <property type="entry name" value="TPR_IFT80_172_dom"/>
</dbReference>
<dbReference type="InterPro" id="IPR011990">
    <property type="entry name" value="TPR-like_helical_dom_sf"/>
</dbReference>
<keyword evidence="2" id="KW-0853">WD repeat</keyword>
<keyword evidence="3" id="KW-0677">Repeat</keyword>
<dbReference type="Pfam" id="PF23387">
    <property type="entry name" value="TPR_IFT80_172"/>
    <property type="match status" value="1"/>
</dbReference>
<dbReference type="GO" id="GO:0042073">
    <property type="term" value="P:intraciliary transport"/>
    <property type="evidence" value="ECO:0007669"/>
    <property type="project" value="TreeGrafter"/>
</dbReference>
<dbReference type="PANTHER" id="PTHR15722:SF2">
    <property type="entry name" value="INTRAFLAGELLAR TRANSPORT PROTEIN 172 HOMOLOG"/>
    <property type="match status" value="1"/>
</dbReference>
<evidence type="ECO:0000256" key="3">
    <source>
        <dbReference type="ARBA" id="ARBA00022737"/>
    </source>
</evidence>
<proteinExistence type="predicted"/>
<keyword evidence="7" id="KW-1185">Reference proteome</keyword>
<dbReference type="WBParaSite" id="jg17644">
    <property type="protein sequence ID" value="jg17644"/>
    <property type="gene ID" value="jg17644"/>
</dbReference>
<dbReference type="AlphaFoldDB" id="A0A915D9T4"/>
<sequence>MWKRLANLAMEHSQLMVAQRCYASLNDYARVRFLQETIEKAEIAAQQNGGDGLDNFEVRARLSMANKQYKQAERIYLENNALHDAIEMHQKLNNWEAAIDLAQAMHYPELEVLKGKYYRNLHETGQEQKAAEIKAKEGDVSSALQIYLDSNQPTLAAKIMMDNSNLMRDESLVEKVTLALIKNEIFDKAGELLEEVKQFQRAIECYRDGKAFSKAIHVARFSFPERVVQLEEEWGDSLRKEGNFDAAISHFLESGNSIKAVDCAIRGKEWTKASDILKVIENDAGETTGFYEKIAQHYEAQGQYDMAEKLYIDANRPTDAVEMYNNAGKWIEGGSRIFREEANRLKDAEELYVQVGEPNRAIAMYKSADRLEEMMVLVERFHSEKLQETHKRLAEDLQKKGDLKAAEEQYLKSGEWNLAVNMYKEAEQWADAYRIAKFEGGDRAHKQIAYLWAKNLGGDAAIKLLTRHGLLQESIDLGTSRGDFEFVFELCRLGATNRLPIVQQKYAEHLEDEGNFLAAGKGKDAILMYIHNQNWEAAERIASLHSTDMLVEVYISQARAALEEKIWTEQKATC</sequence>
<evidence type="ECO:0000256" key="5">
    <source>
        <dbReference type="ARBA" id="ARBA00023273"/>
    </source>
</evidence>
<evidence type="ECO:0000256" key="2">
    <source>
        <dbReference type="ARBA" id="ARBA00022574"/>
    </source>
</evidence>
<evidence type="ECO:0000256" key="4">
    <source>
        <dbReference type="ARBA" id="ARBA00023069"/>
    </source>
</evidence>